<evidence type="ECO:0000256" key="2">
    <source>
        <dbReference type="ARBA" id="ARBA00023315"/>
    </source>
</evidence>
<protein>
    <submittedName>
        <fullName evidence="4">Acetyltransferase, GNAT family</fullName>
    </submittedName>
</protein>
<dbReference type="Pfam" id="PF00583">
    <property type="entry name" value="Acetyltransf_1"/>
    <property type="match status" value="1"/>
</dbReference>
<gene>
    <name evidence="4" type="ordered locus">AFE_2266</name>
</gene>
<dbReference type="KEGG" id="afr:AFE_2266"/>
<accession>B7J5Q3</accession>
<feature type="domain" description="N-acetyltransferase" evidence="3">
    <location>
        <begin position="19"/>
        <end position="177"/>
    </location>
</feature>
<dbReference type="EMBL" id="CP001219">
    <property type="protein sequence ID" value="ACK79134.1"/>
    <property type="molecule type" value="Genomic_DNA"/>
</dbReference>
<name>B7J5Q3_ACIF2</name>
<dbReference type="InterPro" id="IPR016181">
    <property type="entry name" value="Acyl_CoA_acyltransferase"/>
</dbReference>
<dbReference type="AlphaFoldDB" id="B7J5Q3"/>
<dbReference type="CDD" id="cd04301">
    <property type="entry name" value="NAT_SF"/>
    <property type="match status" value="1"/>
</dbReference>
<dbReference type="PaxDb" id="243159-AFE_2266"/>
<evidence type="ECO:0000313" key="4">
    <source>
        <dbReference type="EMBL" id="ACK79134.1"/>
    </source>
</evidence>
<dbReference type="InterPro" id="IPR050832">
    <property type="entry name" value="Bact_Acetyltransf"/>
</dbReference>
<dbReference type="PROSITE" id="PS51186">
    <property type="entry name" value="GNAT"/>
    <property type="match status" value="1"/>
</dbReference>
<reference evidence="4 5" key="1">
    <citation type="journal article" date="2008" name="BMC Genomics">
        <title>Acidithiobacillus ferrooxidans metabolism: from genome sequence to industrial applications.</title>
        <authorList>
            <person name="Valdes J."/>
            <person name="Pedroso I."/>
            <person name="Quatrini R."/>
            <person name="Dodson R.J."/>
            <person name="Tettelin H."/>
            <person name="Blake R.II."/>
            <person name="Eisen J.A."/>
            <person name="Holmes D.S."/>
        </authorList>
    </citation>
    <scope>NUCLEOTIDE SEQUENCE [LARGE SCALE GENOMIC DNA]</scope>
    <source>
        <strain evidence="5">ATCC 23270 / DSM 14882 / CIP 104768 / NCIMB 8455</strain>
    </source>
</reference>
<dbReference type="PANTHER" id="PTHR43877:SF2">
    <property type="entry name" value="AMINOALKYLPHOSPHONATE N-ACETYLTRANSFERASE-RELATED"/>
    <property type="match status" value="1"/>
</dbReference>
<dbReference type="STRING" id="243159.AFE_2266"/>
<sequence length="193" mass="21536">MTTRSQGKDIKMAHSKSLYSFRMAQKAEMIALCALINSVYRGDAAKDGWTTEADLLGGQRCDVAMLEKLSDKPDSGFLVATKEDEIIACCHVQLATATVAECGMLSVTPAWQNQGIAKALLRTAEQYSRETWQATRMRLWIIKQRPELAEYYQRRGYRLTGATLPFPDDVRYGIPRVNGLYLLALEKVIAPAA</sequence>
<dbReference type="GO" id="GO:0016747">
    <property type="term" value="F:acyltransferase activity, transferring groups other than amino-acyl groups"/>
    <property type="evidence" value="ECO:0007669"/>
    <property type="project" value="InterPro"/>
</dbReference>
<dbReference type="Proteomes" id="UP000001362">
    <property type="component" value="Chromosome"/>
</dbReference>
<dbReference type="InterPro" id="IPR000182">
    <property type="entry name" value="GNAT_dom"/>
</dbReference>
<evidence type="ECO:0000256" key="1">
    <source>
        <dbReference type="ARBA" id="ARBA00022679"/>
    </source>
</evidence>
<organism evidence="4 5">
    <name type="scientific">Acidithiobacillus ferrooxidans (strain ATCC 23270 / DSM 14882 / CIP 104768 / NCIMB 8455)</name>
    <name type="common">Ferrobacillus ferrooxidans (strain ATCC 23270)</name>
    <dbReference type="NCBI Taxonomy" id="243159"/>
    <lineage>
        <taxon>Bacteria</taxon>
        <taxon>Pseudomonadati</taxon>
        <taxon>Pseudomonadota</taxon>
        <taxon>Acidithiobacillia</taxon>
        <taxon>Acidithiobacillales</taxon>
        <taxon>Acidithiobacillaceae</taxon>
        <taxon>Acidithiobacillus</taxon>
    </lineage>
</organism>
<dbReference type="Gene3D" id="3.40.630.30">
    <property type="match status" value="1"/>
</dbReference>
<keyword evidence="2" id="KW-0012">Acyltransferase</keyword>
<dbReference type="eggNOG" id="COG0454">
    <property type="taxonomic scope" value="Bacteria"/>
</dbReference>
<dbReference type="HOGENOM" id="CLU_098389_0_0_6"/>
<keyword evidence="5" id="KW-1185">Reference proteome</keyword>
<dbReference type="SUPFAM" id="SSF55729">
    <property type="entry name" value="Acyl-CoA N-acyltransferases (Nat)"/>
    <property type="match status" value="1"/>
</dbReference>
<evidence type="ECO:0000313" key="5">
    <source>
        <dbReference type="Proteomes" id="UP000001362"/>
    </source>
</evidence>
<keyword evidence="1 4" id="KW-0808">Transferase</keyword>
<proteinExistence type="predicted"/>
<evidence type="ECO:0000259" key="3">
    <source>
        <dbReference type="PROSITE" id="PS51186"/>
    </source>
</evidence>
<dbReference type="PANTHER" id="PTHR43877">
    <property type="entry name" value="AMINOALKYLPHOSPHONATE N-ACETYLTRANSFERASE-RELATED-RELATED"/>
    <property type="match status" value="1"/>
</dbReference>